<name>U2TNC2_9ACTN</name>
<dbReference type="InterPro" id="IPR001509">
    <property type="entry name" value="Epimerase_deHydtase"/>
</dbReference>
<dbReference type="PANTHER" id="PTHR43245">
    <property type="entry name" value="BIFUNCTIONAL POLYMYXIN RESISTANCE PROTEIN ARNA"/>
    <property type="match status" value="1"/>
</dbReference>
<dbReference type="InterPro" id="IPR050177">
    <property type="entry name" value="Lipid_A_modif_metabolic_enz"/>
</dbReference>
<evidence type="ECO:0000259" key="1">
    <source>
        <dbReference type="Pfam" id="PF01370"/>
    </source>
</evidence>
<dbReference type="Proteomes" id="UP000016638">
    <property type="component" value="Unassembled WGS sequence"/>
</dbReference>
<gene>
    <name evidence="2" type="ORF">HMPREF1316_2249</name>
</gene>
<dbReference type="SUPFAM" id="SSF51735">
    <property type="entry name" value="NAD(P)-binding Rossmann-fold domains"/>
    <property type="match status" value="1"/>
</dbReference>
<comment type="caution">
    <text evidence="2">The sequence shown here is derived from an EMBL/GenBank/DDBJ whole genome shotgun (WGS) entry which is preliminary data.</text>
</comment>
<dbReference type="GO" id="GO:0016853">
    <property type="term" value="F:isomerase activity"/>
    <property type="evidence" value="ECO:0007669"/>
    <property type="project" value="UniProtKB-KW"/>
</dbReference>
<dbReference type="STRING" id="1125712.HMPREF1316_2249"/>
<keyword evidence="2" id="KW-0413">Isomerase</keyword>
<reference evidence="2 3" key="1">
    <citation type="submission" date="2013-08" db="EMBL/GenBank/DDBJ databases">
        <authorList>
            <person name="Durkin A.S."/>
            <person name="Haft D.R."/>
            <person name="McCorrison J."/>
            <person name="Torralba M."/>
            <person name="Gillis M."/>
            <person name="Haft D.H."/>
            <person name="Methe B."/>
            <person name="Sutton G."/>
            <person name="Nelson K.E."/>
        </authorList>
    </citation>
    <scope>NUCLEOTIDE SEQUENCE [LARGE SCALE GENOMIC DNA]</scope>
    <source>
        <strain evidence="2 3">F0195</strain>
    </source>
</reference>
<dbReference type="AlphaFoldDB" id="U2TNC2"/>
<dbReference type="Pfam" id="PF01370">
    <property type="entry name" value="Epimerase"/>
    <property type="match status" value="1"/>
</dbReference>
<evidence type="ECO:0000313" key="2">
    <source>
        <dbReference type="EMBL" id="ERL07643.1"/>
    </source>
</evidence>
<dbReference type="InterPro" id="IPR036291">
    <property type="entry name" value="NAD(P)-bd_dom_sf"/>
</dbReference>
<feature type="domain" description="NAD-dependent epimerase/dehydratase" evidence="1">
    <location>
        <begin position="2"/>
        <end position="250"/>
    </location>
</feature>
<dbReference type="eggNOG" id="COG0451">
    <property type="taxonomic scope" value="Bacteria"/>
</dbReference>
<dbReference type="EMBL" id="AWEZ01000056">
    <property type="protein sequence ID" value="ERL07643.1"/>
    <property type="molecule type" value="Genomic_DNA"/>
</dbReference>
<protein>
    <submittedName>
        <fullName evidence="2">3-beta hydroxysteroid dehydrogenase/isomerase family protein</fullName>
    </submittedName>
</protein>
<keyword evidence="3" id="KW-1185">Reference proteome</keyword>
<sequence>MIIVIGATGFIGMYTVDELVRNGKQVVATGRNDALAVKLEDMGAQFVHLDITKSEDFDRLPTEDVEGVILLAALLPANAKADLKSHENAADYFRINCIGTVHVLEYCRRNGIRKIISSCSYGDVSGAWGKGYAITEDEPRNFSFAGDHAMYVITKNAANDTIEYYNQQHGMQGASFRFPPVYGVGPHGTILVNGKPYKSGIQTFIENAEAGRDIELWGDPHIKRDIIYVKDVARAFRMALESDKTYGLYNMTSGTQLDLEEQAKAVIEVFGKDKGSKIVYRPEKPNNTPSFLFSMEKAKRDFGFVPEYTNYLDMMRDYRQELESGRWSDLEDSAGSRIE</sequence>
<dbReference type="Gene3D" id="3.40.50.720">
    <property type="entry name" value="NAD(P)-binding Rossmann-like Domain"/>
    <property type="match status" value="1"/>
</dbReference>
<dbReference type="OrthoDB" id="9779041at2"/>
<evidence type="ECO:0000313" key="3">
    <source>
        <dbReference type="Proteomes" id="UP000016638"/>
    </source>
</evidence>
<organism evidence="2 3">
    <name type="scientific">Olsenella profusa F0195</name>
    <dbReference type="NCBI Taxonomy" id="1125712"/>
    <lineage>
        <taxon>Bacteria</taxon>
        <taxon>Bacillati</taxon>
        <taxon>Actinomycetota</taxon>
        <taxon>Coriobacteriia</taxon>
        <taxon>Coriobacteriales</taxon>
        <taxon>Atopobiaceae</taxon>
        <taxon>Olsenella</taxon>
    </lineage>
</organism>
<dbReference type="RefSeq" id="WP_021726482.1">
    <property type="nucleotide sequence ID" value="NZ_AWEZ01000056.1"/>
</dbReference>
<accession>U2TNC2</accession>
<dbReference type="PATRIC" id="fig|1125712.3.peg.1594"/>
<proteinExistence type="predicted"/>